<dbReference type="AlphaFoldDB" id="A0A9N8V2U5"/>
<feature type="compositionally biased region" description="Polar residues" evidence="1">
    <location>
        <begin position="108"/>
        <end position="120"/>
    </location>
</feature>
<dbReference type="Proteomes" id="UP000789342">
    <property type="component" value="Unassembled WGS sequence"/>
</dbReference>
<feature type="transmembrane region" description="Helical" evidence="2">
    <location>
        <begin position="127"/>
        <end position="143"/>
    </location>
</feature>
<organism evidence="3 4">
    <name type="scientific">Acaulospora morrowiae</name>
    <dbReference type="NCBI Taxonomy" id="94023"/>
    <lineage>
        <taxon>Eukaryota</taxon>
        <taxon>Fungi</taxon>
        <taxon>Fungi incertae sedis</taxon>
        <taxon>Mucoromycota</taxon>
        <taxon>Glomeromycotina</taxon>
        <taxon>Glomeromycetes</taxon>
        <taxon>Diversisporales</taxon>
        <taxon>Acaulosporaceae</taxon>
        <taxon>Acaulospora</taxon>
    </lineage>
</organism>
<keyword evidence="2" id="KW-1133">Transmembrane helix</keyword>
<proteinExistence type="predicted"/>
<sequence>MPRGIFFLSFLILVLLHIIYFLPIITAQSLAKRFPIEHSPIINSKPNVPSLREKGGGINKASVNSPSTSLSLPTDASLTHQGNVAAEATTKVKTMVHTTVYGVKPTDTGKSSMEGKSSGNKRGRSEGSGMLIGVLVGILIVFLKQL</sequence>
<keyword evidence="2" id="KW-0472">Membrane</keyword>
<reference evidence="3" key="1">
    <citation type="submission" date="2021-06" db="EMBL/GenBank/DDBJ databases">
        <authorList>
            <person name="Kallberg Y."/>
            <person name="Tangrot J."/>
            <person name="Rosling A."/>
        </authorList>
    </citation>
    <scope>NUCLEOTIDE SEQUENCE</scope>
    <source>
        <strain evidence="3">CL551</strain>
    </source>
</reference>
<gene>
    <name evidence="3" type="ORF">AMORRO_LOCUS194</name>
</gene>
<keyword evidence="4" id="KW-1185">Reference proteome</keyword>
<name>A0A9N8V2U5_9GLOM</name>
<evidence type="ECO:0000256" key="1">
    <source>
        <dbReference type="SAM" id="MobiDB-lite"/>
    </source>
</evidence>
<feature type="transmembrane region" description="Helical" evidence="2">
    <location>
        <begin position="6"/>
        <end position="25"/>
    </location>
</feature>
<evidence type="ECO:0000313" key="4">
    <source>
        <dbReference type="Proteomes" id="UP000789342"/>
    </source>
</evidence>
<evidence type="ECO:0000256" key="2">
    <source>
        <dbReference type="SAM" id="Phobius"/>
    </source>
</evidence>
<dbReference type="OrthoDB" id="10610302at2759"/>
<keyword evidence="2" id="KW-0812">Transmembrane</keyword>
<comment type="caution">
    <text evidence="3">The sequence shown here is derived from an EMBL/GenBank/DDBJ whole genome shotgun (WGS) entry which is preliminary data.</text>
</comment>
<dbReference type="EMBL" id="CAJVPV010000043">
    <property type="protein sequence ID" value="CAG8439822.1"/>
    <property type="molecule type" value="Genomic_DNA"/>
</dbReference>
<feature type="region of interest" description="Disordered" evidence="1">
    <location>
        <begin position="103"/>
        <end position="126"/>
    </location>
</feature>
<accession>A0A9N8V2U5</accession>
<evidence type="ECO:0000313" key="3">
    <source>
        <dbReference type="EMBL" id="CAG8439822.1"/>
    </source>
</evidence>
<protein>
    <submittedName>
        <fullName evidence="3">2569_t:CDS:1</fullName>
    </submittedName>
</protein>